<evidence type="ECO:0000256" key="2">
    <source>
        <dbReference type="ARBA" id="ARBA00022801"/>
    </source>
</evidence>
<organism evidence="3 4">
    <name type="scientific">Sphingobium yanoikuyae ATCC 51230</name>
    <dbReference type="NCBI Taxonomy" id="883163"/>
    <lineage>
        <taxon>Bacteria</taxon>
        <taxon>Pseudomonadati</taxon>
        <taxon>Pseudomonadota</taxon>
        <taxon>Alphaproteobacteria</taxon>
        <taxon>Sphingomonadales</taxon>
        <taxon>Sphingomonadaceae</taxon>
        <taxon>Sphingobium</taxon>
    </lineage>
</organism>
<dbReference type="RefSeq" id="WP_004211917.1">
    <property type="nucleotide sequence ID" value="NZ_JH992904.1"/>
</dbReference>
<gene>
    <name evidence="3" type="ORF">HMPREF9718_04083</name>
</gene>
<dbReference type="NCBIfam" id="NF045579">
    <property type="entry name" value="rhamnoside_JR"/>
    <property type="match status" value="1"/>
</dbReference>
<dbReference type="SUPFAM" id="SSF49785">
    <property type="entry name" value="Galactose-binding domain-like"/>
    <property type="match status" value="1"/>
</dbReference>
<evidence type="ECO:0008006" key="5">
    <source>
        <dbReference type="Google" id="ProtNLM"/>
    </source>
</evidence>
<reference evidence="3 4" key="1">
    <citation type="submission" date="2012-09" db="EMBL/GenBank/DDBJ databases">
        <title>The Genome Sequence of Sphingobium yanoikuyae ATCC 51230.</title>
        <authorList>
            <consortium name="The Broad Institute Genome Sequencing Platform"/>
            <person name="Earl A."/>
            <person name="Ward D."/>
            <person name="Feldgarden M."/>
            <person name="Gevers D."/>
            <person name="Huys G."/>
            <person name="Walker B."/>
            <person name="Young S.K."/>
            <person name="Zeng Q."/>
            <person name="Gargeya S."/>
            <person name="Fitzgerald M."/>
            <person name="Haas B."/>
            <person name="Abouelleil A."/>
            <person name="Alvarado L."/>
            <person name="Arachchi H.M."/>
            <person name="Berlin A.M."/>
            <person name="Chapman S.B."/>
            <person name="Goldberg J."/>
            <person name="Griggs A."/>
            <person name="Gujja S."/>
            <person name="Hansen M."/>
            <person name="Howarth C."/>
            <person name="Imamovic A."/>
            <person name="Larimer J."/>
            <person name="McCowen C."/>
            <person name="Montmayeur A."/>
            <person name="Murphy C."/>
            <person name="Neiman D."/>
            <person name="Pearson M."/>
            <person name="Priest M."/>
            <person name="Roberts A."/>
            <person name="Saif S."/>
            <person name="Shea T."/>
            <person name="Sisk P."/>
            <person name="Sykes S."/>
            <person name="Wortman J."/>
            <person name="Nusbaum C."/>
            <person name="Birren B."/>
        </authorList>
    </citation>
    <scope>NUCLEOTIDE SEQUENCE [LARGE SCALE GENOMIC DNA]</scope>
    <source>
        <strain evidence="3 4">ATCC 51230</strain>
    </source>
</reference>
<dbReference type="AlphaFoldDB" id="K9CMT3"/>
<evidence type="ECO:0000256" key="1">
    <source>
        <dbReference type="ARBA" id="ARBA00022729"/>
    </source>
</evidence>
<dbReference type="PATRIC" id="fig|883163.3.peg.4119"/>
<evidence type="ECO:0000313" key="4">
    <source>
        <dbReference type="Proteomes" id="UP000009887"/>
    </source>
</evidence>
<dbReference type="PANTHER" id="PTHR43817:SF1">
    <property type="entry name" value="HYDROLASE, FAMILY 43, PUTATIVE (AFU_ORTHOLOGUE AFUA_3G01660)-RELATED"/>
    <property type="match status" value="1"/>
</dbReference>
<keyword evidence="2" id="KW-0378">Hydrolase</keyword>
<dbReference type="InterPro" id="IPR008979">
    <property type="entry name" value="Galactose-bd-like_sf"/>
</dbReference>
<name>K9CMT3_SPHYA</name>
<evidence type="ECO:0000313" key="3">
    <source>
        <dbReference type="EMBL" id="EKU73614.1"/>
    </source>
</evidence>
<protein>
    <recommendedName>
        <fullName evidence="5">Glycosyl hydrolases family 2 sugar binding domain-containing protein</fullName>
    </recommendedName>
</protein>
<dbReference type="HOGENOM" id="CLU_003772_2_1_5"/>
<dbReference type="PANTHER" id="PTHR43817">
    <property type="entry name" value="GLYCOSYL HYDROLASE"/>
    <property type="match status" value="1"/>
</dbReference>
<comment type="caution">
    <text evidence="3">The sequence shown here is derived from an EMBL/GenBank/DDBJ whole genome shotgun (WGS) entry which is preliminary data.</text>
</comment>
<dbReference type="Proteomes" id="UP000009887">
    <property type="component" value="Unassembled WGS sequence"/>
</dbReference>
<dbReference type="Gene3D" id="2.60.120.260">
    <property type="entry name" value="Galactose-binding domain-like"/>
    <property type="match status" value="1"/>
</dbReference>
<dbReference type="EMBL" id="AGZU01000015">
    <property type="protein sequence ID" value="EKU73614.1"/>
    <property type="molecule type" value="Genomic_DNA"/>
</dbReference>
<sequence>MWLFAPEKSRLRHRSVGLGALAMVLVGLGTTAMKAEPSALDTLREGFETPPPEARPRLWWHWMGGNISAEGARLDLEWMQRIGIGGVHAFSGGKLPTPAVVKPAIPFMSDQWQAIFNQSLRQAHDAGFEFGIAGSPGWSETGGPWVVPADGMKKYVWSETRVVGGRPFRGRLALPPQVTGPFQEIEEGRSASQAYGDTAVIAFPTPRDEQDAIPARIEHVGMSGRSPLTLPVPADRPLKLGFEGAGGVQIEISYRRPVRLGAFTIGLREDAQALLEAQAGDGRWIAVAQASIEAAGDQLIHPAPQETTAFTPVAATRFRLKLTPQTLEVRSALGEILPKKPVGSFTITRLAFLTGGRVNGFEAKAGFQSTISEEASRPAPIARGDAVSLGKVVWLTDRLRADGSLDWTPPAGRWTIVRMGWSLTGAVNAPAEPGATGLEVDKLDRAAVTRYLDHYLGLYEHASGGRLGPAGIGSMLTDSWEAGVQNWTPAMLAEFRTRQGYDPVPYLPVLTGRVVGNVALSEAFLFDFRKNLKEMVAENHHAVLARSLHARGMTYYSEAQGDFPRAIVDGMALKARSDIPTAEYWYRPFSTGPGQPTLRADLKESASVAHVYGKKLAAAEALTVAAIQDPWSFSPAMLRPVADRIFASGINRLLLHESHHQPLVDAKPGLSLFIFGQYFNRNESWAELAGPWITYLGRTSHMLQQGQPIADIAYFYGEERSLSEQYVDRLETDIPAGHDYDYVGPEALLTLLSVRDGKIVTPSGMRYRFLYVPDRIRRFTLPALQKIEALVRSGGIVVAQRPLGGLGVMSPDAEIERIAARLWGRKARGSASDGQGAAQVYATIAQAIDAARLTPDIAFATPEDAQSILWQHRRNGQTDIYFLSNQQKVARDMSLRFRVTGRAPELWKADSGSMTPLSYRQQPDGVDVSVRLAPEESAFVVFPSATRLTDWTAPRSIETALMQVEGPWMLAFEPGRGAPPTARFDRLISWPQTTDPGIRYFSGNVRYIKEVDLAAGMLRTGRRIELDLGTVHEIASVKVNGMAFPPQWHSPYRLDVTHALRPGRNRLEISVVNLWPNRLIGDKQPGVRPVAFAPSSPYRANSPLLPSGLLGPVRLVGVEQEN</sequence>
<keyword evidence="1" id="KW-0732">Signal</keyword>
<accession>K9CMT3</accession>
<proteinExistence type="predicted"/>
<dbReference type="GO" id="GO:0016787">
    <property type="term" value="F:hydrolase activity"/>
    <property type="evidence" value="ECO:0007669"/>
    <property type="project" value="UniProtKB-KW"/>
</dbReference>
<dbReference type="Pfam" id="PF17132">
    <property type="entry name" value="Glyco_hydro_106"/>
    <property type="match status" value="1"/>
</dbReference>
<keyword evidence="4" id="KW-1185">Reference proteome</keyword>